<dbReference type="Pfam" id="PF02931">
    <property type="entry name" value="Neur_chan_LBD"/>
    <property type="match status" value="1"/>
</dbReference>
<dbReference type="InterPro" id="IPR006029">
    <property type="entry name" value="Neurotrans-gated_channel_TM"/>
</dbReference>
<dbReference type="GO" id="GO:0099095">
    <property type="term" value="F:ligand-gated monoatomic anion channel activity"/>
    <property type="evidence" value="ECO:0007669"/>
    <property type="project" value="UniProtKB-ARBA"/>
</dbReference>
<feature type="transmembrane region" description="Helical" evidence="11">
    <location>
        <begin position="305"/>
        <end position="324"/>
    </location>
</feature>
<dbReference type="Proteomes" id="UP001187531">
    <property type="component" value="Unassembled WGS sequence"/>
</dbReference>
<evidence type="ECO:0000259" key="14">
    <source>
        <dbReference type="Pfam" id="PF02932"/>
    </source>
</evidence>
<dbReference type="Gene3D" id="2.70.170.10">
    <property type="entry name" value="Neurotransmitter-gated ion-channel ligand-binding domain"/>
    <property type="match status" value="1"/>
</dbReference>
<dbReference type="Gene3D" id="1.20.58.390">
    <property type="entry name" value="Neurotransmitter-gated ion-channel transmembrane domain"/>
    <property type="match status" value="1"/>
</dbReference>
<dbReference type="SUPFAM" id="SSF63712">
    <property type="entry name" value="Nicotinic receptor ligand binding domain-like"/>
    <property type="match status" value="1"/>
</dbReference>
<evidence type="ECO:0000256" key="8">
    <source>
        <dbReference type="ARBA" id="ARBA00023065"/>
    </source>
</evidence>
<keyword evidence="5 11" id="KW-0812">Transmembrane</keyword>
<dbReference type="EMBL" id="JAVRJZ010000014">
    <property type="protein sequence ID" value="KAK2713860.1"/>
    <property type="molecule type" value="Genomic_DNA"/>
</dbReference>
<feature type="domain" description="Neurotransmitter-gated ion-channel ligand-binding" evidence="13">
    <location>
        <begin position="33"/>
        <end position="238"/>
    </location>
</feature>
<evidence type="ECO:0000256" key="11">
    <source>
        <dbReference type="SAM" id="Phobius"/>
    </source>
</evidence>
<evidence type="ECO:0000256" key="3">
    <source>
        <dbReference type="ARBA" id="ARBA00022448"/>
    </source>
</evidence>
<evidence type="ECO:0000256" key="12">
    <source>
        <dbReference type="SAM" id="SignalP"/>
    </source>
</evidence>
<dbReference type="GO" id="GO:0005254">
    <property type="term" value="F:chloride channel activity"/>
    <property type="evidence" value="ECO:0007669"/>
    <property type="project" value="UniProtKB-ARBA"/>
</dbReference>
<dbReference type="InterPro" id="IPR006201">
    <property type="entry name" value="Neur_channel"/>
</dbReference>
<dbReference type="GO" id="GO:0005230">
    <property type="term" value="F:extracellular ligand-gated monoatomic ion channel activity"/>
    <property type="evidence" value="ECO:0007669"/>
    <property type="project" value="InterPro"/>
</dbReference>
<keyword evidence="8" id="KW-0406">Ion transport</keyword>
<keyword evidence="6 12" id="KW-0732">Signal</keyword>
<feature type="transmembrane region" description="Helical" evidence="11">
    <location>
        <begin position="242"/>
        <end position="264"/>
    </location>
</feature>
<evidence type="ECO:0000256" key="6">
    <source>
        <dbReference type="ARBA" id="ARBA00022729"/>
    </source>
</evidence>
<protein>
    <submittedName>
        <fullName evidence="15">Uncharacterized protein</fullName>
    </submittedName>
</protein>
<keyword evidence="7 11" id="KW-1133">Transmembrane helix</keyword>
<evidence type="ECO:0000256" key="10">
    <source>
        <dbReference type="ARBA" id="ARBA00023303"/>
    </source>
</evidence>
<dbReference type="CDD" id="cd18987">
    <property type="entry name" value="LGIC_ECD_anion"/>
    <property type="match status" value="1"/>
</dbReference>
<accession>A0AA88HL23</accession>
<keyword evidence="4" id="KW-1003">Cell membrane</keyword>
<dbReference type="SUPFAM" id="SSF90112">
    <property type="entry name" value="Neurotransmitter-gated ion-channel transmembrane pore"/>
    <property type="match status" value="1"/>
</dbReference>
<evidence type="ECO:0000313" key="16">
    <source>
        <dbReference type="Proteomes" id="UP001187531"/>
    </source>
</evidence>
<comment type="caution">
    <text evidence="15">The sequence shown here is derived from an EMBL/GenBank/DDBJ whole genome shotgun (WGS) entry which is preliminary data.</text>
</comment>
<dbReference type="AlphaFoldDB" id="A0AA88HL23"/>
<evidence type="ECO:0000256" key="1">
    <source>
        <dbReference type="ARBA" id="ARBA00004141"/>
    </source>
</evidence>
<keyword evidence="9 11" id="KW-0472">Membrane</keyword>
<feature type="signal peptide" evidence="12">
    <location>
        <begin position="1"/>
        <end position="18"/>
    </location>
</feature>
<keyword evidence="3" id="KW-0813">Transport</keyword>
<feature type="transmembrane region" description="Helical" evidence="11">
    <location>
        <begin position="472"/>
        <end position="488"/>
    </location>
</feature>
<evidence type="ECO:0000259" key="13">
    <source>
        <dbReference type="Pfam" id="PF02931"/>
    </source>
</evidence>
<evidence type="ECO:0000313" key="15">
    <source>
        <dbReference type="EMBL" id="KAK2713860.1"/>
    </source>
</evidence>
<dbReference type="InterPro" id="IPR006028">
    <property type="entry name" value="GABAA/Glycine_rcpt"/>
</dbReference>
<dbReference type="InterPro" id="IPR036734">
    <property type="entry name" value="Neur_chan_lig-bd_sf"/>
</dbReference>
<proteinExistence type="predicted"/>
<name>A0AA88HL23_ARTSF</name>
<dbReference type="PRINTS" id="PR00252">
    <property type="entry name" value="NRIONCHANNEL"/>
</dbReference>
<reference evidence="15" key="1">
    <citation type="submission" date="2023-07" db="EMBL/GenBank/DDBJ databases">
        <title>Chromosome-level genome assembly of Artemia franciscana.</title>
        <authorList>
            <person name="Jo E."/>
        </authorList>
    </citation>
    <scope>NUCLEOTIDE SEQUENCE</scope>
    <source>
        <tissue evidence="15">Whole body</tissue>
    </source>
</reference>
<evidence type="ECO:0000256" key="7">
    <source>
        <dbReference type="ARBA" id="ARBA00022989"/>
    </source>
</evidence>
<evidence type="ECO:0000256" key="5">
    <source>
        <dbReference type="ARBA" id="ARBA00022692"/>
    </source>
</evidence>
<keyword evidence="16" id="KW-1185">Reference proteome</keyword>
<dbReference type="PRINTS" id="PR00253">
    <property type="entry name" value="GABAARECEPTR"/>
</dbReference>
<feature type="domain" description="Neurotransmitter-gated ion-channel transmembrane" evidence="14">
    <location>
        <begin position="248"/>
        <end position="486"/>
    </location>
</feature>
<feature type="chain" id="PRO_5041702424" evidence="12">
    <location>
        <begin position="19"/>
        <end position="491"/>
    </location>
</feature>
<dbReference type="GO" id="GO:0005886">
    <property type="term" value="C:plasma membrane"/>
    <property type="evidence" value="ECO:0007669"/>
    <property type="project" value="UniProtKB-SubCell"/>
</dbReference>
<gene>
    <name evidence="15" type="ORF">QYM36_009672</name>
</gene>
<comment type="subcellular location">
    <subcellularLocation>
        <location evidence="2">Cell membrane</location>
    </subcellularLocation>
    <subcellularLocation>
        <location evidence="1">Membrane</location>
        <topology evidence="1">Multi-pass membrane protein</topology>
    </subcellularLocation>
</comment>
<organism evidence="15 16">
    <name type="scientific">Artemia franciscana</name>
    <name type="common">Brine shrimp</name>
    <name type="synonym">Artemia sanfranciscana</name>
    <dbReference type="NCBI Taxonomy" id="6661"/>
    <lineage>
        <taxon>Eukaryota</taxon>
        <taxon>Metazoa</taxon>
        <taxon>Ecdysozoa</taxon>
        <taxon>Arthropoda</taxon>
        <taxon>Crustacea</taxon>
        <taxon>Branchiopoda</taxon>
        <taxon>Anostraca</taxon>
        <taxon>Artemiidae</taxon>
        <taxon>Artemia</taxon>
    </lineage>
</organism>
<sequence length="491" mass="56224">MVLISISAIFVLLNGVKSESATDVVNSPNAFEIFDDLTKSSKYDIREHPLSKGPLRVGVSVSINALGELEPTRTTFTSQLTIREVWTDNRLSYAQIPNHPPVIIGEADLADKIWKPSISIANEMVSSMVTIPMSNKMVEIFPDGKVIYSFRIRSSIFCAVYLMKYPFERQFCNFYLESWLLDDEDLVLEWETEKGLDFVGHYPIKEYYYTGSSISNGTVIRPDGVEYSTLDLEVQFRREYTWYLLDFYFPSILVTMMSWIAFWIDPAGAPGRLNMAVIATFTYVELRRLTATQIPRVGYVKALDMYSVIVVLFLWSTLVQYGFIHSVWNRSGALYVSKLSARQVLKSHIAPSSNRRQSLGSIAVANPVSLESIDENEEEQNNSTFSRNLNSKLQKVMRDQDERRLSAATTSSFPDSTINDNDFASENGDTITREDNRYKRMMIAHANKSRHRAKRLLAQREAVKYIDKKCRILYPTAFLAINIIYFIYCFT</sequence>
<dbReference type="PANTHER" id="PTHR18945">
    <property type="entry name" value="NEUROTRANSMITTER GATED ION CHANNEL"/>
    <property type="match status" value="1"/>
</dbReference>
<dbReference type="Pfam" id="PF02932">
    <property type="entry name" value="Neur_chan_memb"/>
    <property type="match status" value="1"/>
</dbReference>
<dbReference type="InterPro" id="IPR006202">
    <property type="entry name" value="Neur_chan_lig-bd"/>
</dbReference>
<evidence type="ECO:0000256" key="9">
    <source>
        <dbReference type="ARBA" id="ARBA00023136"/>
    </source>
</evidence>
<dbReference type="GO" id="GO:0004888">
    <property type="term" value="F:transmembrane signaling receptor activity"/>
    <property type="evidence" value="ECO:0007669"/>
    <property type="project" value="InterPro"/>
</dbReference>
<evidence type="ECO:0000256" key="4">
    <source>
        <dbReference type="ARBA" id="ARBA00022475"/>
    </source>
</evidence>
<dbReference type="InterPro" id="IPR038050">
    <property type="entry name" value="Neuro_actylchol_rec"/>
</dbReference>
<dbReference type="InterPro" id="IPR036719">
    <property type="entry name" value="Neuro-gated_channel_TM_sf"/>
</dbReference>
<keyword evidence="10" id="KW-0407">Ion channel</keyword>
<evidence type="ECO:0000256" key="2">
    <source>
        <dbReference type="ARBA" id="ARBA00004236"/>
    </source>
</evidence>